<proteinExistence type="predicted"/>
<evidence type="ECO:0000313" key="1">
    <source>
        <dbReference type="EMBL" id="QJB03490.1"/>
    </source>
</evidence>
<reference evidence="1" key="1">
    <citation type="submission" date="2020-03" db="EMBL/GenBank/DDBJ databases">
        <title>The deep terrestrial virosphere.</title>
        <authorList>
            <person name="Holmfeldt K."/>
            <person name="Nilsson E."/>
            <person name="Simone D."/>
            <person name="Lopez-Fernandez M."/>
            <person name="Wu X."/>
            <person name="de Brujin I."/>
            <person name="Lundin D."/>
            <person name="Andersson A."/>
            <person name="Bertilsson S."/>
            <person name="Dopson M."/>
        </authorList>
    </citation>
    <scope>NUCLEOTIDE SEQUENCE</scope>
    <source>
        <strain evidence="1">MM171B00686</strain>
    </source>
</reference>
<protein>
    <submittedName>
        <fullName evidence="1">Uncharacterized protein</fullName>
    </submittedName>
</protein>
<organism evidence="1">
    <name type="scientific">viral metagenome</name>
    <dbReference type="NCBI Taxonomy" id="1070528"/>
    <lineage>
        <taxon>unclassified sequences</taxon>
        <taxon>metagenomes</taxon>
        <taxon>organismal metagenomes</taxon>
    </lineage>
</organism>
<dbReference type="AlphaFoldDB" id="A0A6M3MBJ1"/>
<gene>
    <name evidence="1" type="ORF">MM171B00686_0015</name>
</gene>
<sequence length="67" mass="7840">MEIEITINAEVILREEDMDDIKTMKEDLLKIINNHIAKFAGSKYGDPGMYYWLKGVDYEVAFDDEHN</sequence>
<name>A0A6M3MBJ1_9ZZZZ</name>
<dbReference type="EMBL" id="MT143848">
    <property type="protein sequence ID" value="QJB03490.1"/>
    <property type="molecule type" value="Genomic_DNA"/>
</dbReference>
<accession>A0A6M3MBJ1</accession>